<dbReference type="GO" id="GO:0030170">
    <property type="term" value="F:pyridoxal phosphate binding"/>
    <property type="evidence" value="ECO:0007669"/>
    <property type="project" value="TreeGrafter"/>
</dbReference>
<dbReference type="PANTHER" id="PTHR30244:SF34">
    <property type="entry name" value="DTDP-4-AMINO-4,6-DIDEOXYGALACTOSE TRANSAMINASE"/>
    <property type="match status" value="1"/>
</dbReference>
<gene>
    <name evidence="5" type="ORF">AKJ09_07808</name>
</gene>
<dbReference type="PANTHER" id="PTHR30244">
    <property type="entry name" value="TRANSAMINASE"/>
    <property type="match status" value="1"/>
</dbReference>
<dbReference type="InterPro" id="IPR020026">
    <property type="entry name" value="PseC"/>
</dbReference>
<reference evidence="5 6" key="1">
    <citation type="submission" date="2015-08" db="EMBL/GenBank/DDBJ databases">
        <authorList>
            <person name="Babu N.S."/>
            <person name="Beckwith C.J."/>
            <person name="Beseler K.G."/>
            <person name="Brison A."/>
            <person name="Carone J.V."/>
            <person name="Caskin T.P."/>
            <person name="Diamond M."/>
            <person name="Durham M.E."/>
            <person name="Foxe J.M."/>
            <person name="Go M."/>
            <person name="Henderson B.A."/>
            <person name="Jones I.B."/>
            <person name="McGettigan J.A."/>
            <person name="Micheletti S.J."/>
            <person name="Nasrallah M.E."/>
            <person name="Ortiz D."/>
            <person name="Piller C.R."/>
            <person name="Privatt S.R."/>
            <person name="Schneider S.L."/>
            <person name="Sharp S."/>
            <person name="Smith T.C."/>
            <person name="Stanton J.D."/>
            <person name="Ullery H.E."/>
            <person name="Wilson R.J."/>
            <person name="Serrano M.G."/>
            <person name="Buck G."/>
            <person name="Lee V."/>
            <person name="Wang Y."/>
            <person name="Carvalho R."/>
            <person name="Voegtly L."/>
            <person name="Shi R."/>
            <person name="Duckworth R."/>
            <person name="Johnson A."/>
            <person name="Loviza R."/>
            <person name="Walstead R."/>
            <person name="Shah Z."/>
            <person name="Kiflezghi M."/>
            <person name="Wade K."/>
            <person name="Ball S.L."/>
            <person name="Bradley K.W."/>
            <person name="Asai D.J."/>
            <person name="Bowman C.A."/>
            <person name="Russell D.A."/>
            <person name="Pope W.H."/>
            <person name="Jacobs-Sera D."/>
            <person name="Hendrix R.W."/>
            <person name="Hatfull G.F."/>
        </authorList>
    </citation>
    <scope>NUCLEOTIDE SEQUENCE [LARGE SCALE GENOMIC DNA]</scope>
    <source>
        <strain evidence="5 6">DSM 27648</strain>
    </source>
</reference>
<keyword evidence="5" id="KW-0032">Aminotransferase</keyword>
<dbReference type="InterPro" id="IPR015421">
    <property type="entry name" value="PyrdxlP-dep_Trfase_major"/>
</dbReference>
<dbReference type="NCBIfam" id="TIGR03588">
    <property type="entry name" value="PseC"/>
    <property type="match status" value="1"/>
</dbReference>
<evidence type="ECO:0000313" key="5">
    <source>
        <dbReference type="EMBL" id="AKV01145.1"/>
    </source>
</evidence>
<dbReference type="Gene3D" id="3.40.640.10">
    <property type="entry name" value="Type I PLP-dependent aspartate aminotransferase-like (Major domain)"/>
    <property type="match status" value="1"/>
</dbReference>
<evidence type="ECO:0000256" key="1">
    <source>
        <dbReference type="ARBA" id="ARBA00037999"/>
    </source>
</evidence>
<accession>A0A0K1Q6W4</accession>
<dbReference type="Gene3D" id="3.90.1150.10">
    <property type="entry name" value="Aspartate Aminotransferase, domain 1"/>
    <property type="match status" value="1"/>
</dbReference>
<dbReference type="EMBL" id="CP012333">
    <property type="protein sequence ID" value="AKV01145.1"/>
    <property type="molecule type" value="Genomic_DNA"/>
</dbReference>
<feature type="modified residue" description="N6-(pyridoxal phosphate)lysine" evidence="3">
    <location>
        <position position="195"/>
    </location>
</feature>
<dbReference type="SUPFAM" id="SSF53383">
    <property type="entry name" value="PLP-dependent transferases"/>
    <property type="match status" value="1"/>
</dbReference>
<dbReference type="InterPro" id="IPR015422">
    <property type="entry name" value="PyrdxlP-dep_Trfase_small"/>
</dbReference>
<dbReference type="Proteomes" id="UP000064967">
    <property type="component" value="Chromosome"/>
</dbReference>
<feature type="active site" description="Proton acceptor" evidence="2">
    <location>
        <position position="195"/>
    </location>
</feature>
<dbReference type="GO" id="GO:0008483">
    <property type="term" value="F:transaminase activity"/>
    <property type="evidence" value="ECO:0007669"/>
    <property type="project" value="UniProtKB-KW"/>
</dbReference>
<dbReference type="GO" id="GO:0000271">
    <property type="term" value="P:polysaccharide biosynthetic process"/>
    <property type="evidence" value="ECO:0007669"/>
    <property type="project" value="TreeGrafter"/>
</dbReference>
<evidence type="ECO:0000256" key="4">
    <source>
        <dbReference type="RuleBase" id="RU004508"/>
    </source>
</evidence>
<keyword evidence="5" id="KW-0808">Transferase</keyword>
<proteinExistence type="inferred from homology"/>
<dbReference type="AlphaFoldDB" id="A0A0K1Q6W4"/>
<dbReference type="STRING" id="1391654.AKJ09_07808"/>
<dbReference type="InterPro" id="IPR015424">
    <property type="entry name" value="PyrdxlP-dep_Trfase"/>
</dbReference>
<dbReference type="PIRSF" id="PIRSF000390">
    <property type="entry name" value="PLP_StrS"/>
    <property type="match status" value="1"/>
</dbReference>
<dbReference type="KEGG" id="llu:AKJ09_07808"/>
<name>A0A0K1Q6W4_9BACT</name>
<organism evidence="5 6">
    <name type="scientific">Labilithrix luteola</name>
    <dbReference type="NCBI Taxonomy" id="1391654"/>
    <lineage>
        <taxon>Bacteria</taxon>
        <taxon>Pseudomonadati</taxon>
        <taxon>Myxococcota</taxon>
        <taxon>Polyangia</taxon>
        <taxon>Polyangiales</taxon>
        <taxon>Labilitrichaceae</taxon>
        <taxon>Labilithrix</taxon>
    </lineage>
</organism>
<dbReference type="Pfam" id="PF01041">
    <property type="entry name" value="DegT_DnrJ_EryC1"/>
    <property type="match status" value="1"/>
</dbReference>
<dbReference type="PATRIC" id="fig|1391654.3.peg.7914"/>
<keyword evidence="6" id="KW-1185">Reference proteome</keyword>
<protein>
    <submittedName>
        <fullName evidence="5">Bacillosamine/Legionaminic acid biosynthesis aminotransferase PglE</fullName>
    </submittedName>
</protein>
<comment type="similarity">
    <text evidence="1 4">Belongs to the DegT/DnrJ/EryC1 family.</text>
</comment>
<evidence type="ECO:0000256" key="2">
    <source>
        <dbReference type="PIRSR" id="PIRSR000390-1"/>
    </source>
</evidence>
<evidence type="ECO:0000313" key="6">
    <source>
        <dbReference type="Proteomes" id="UP000064967"/>
    </source>
</evidence>
<keyword evidence="3 4" id="KW-0663">Pyridoxal phosphate</keyword>
<dbReference type="InterPro" id="IPR000653">
    <property type="entry name" value="DegT/StrS_aminotransferase"/>
</dbReference>
<dbReference type="CDD" id="cd00616">
    <property type="entry name" value="AHBA_syn"/>
    <property type="match status" value="1"/>
</dbReference>
<evidence type="ECO:0000256" key="3">
    <source>
        <dbReference type="PIRSR" id="PIRSR000390-2"/>
    </source>
</evidence>
<sequence>MGMVSDLHPLPYGRQSIDDDDIDAVVRCLRSDYLTQGPEVRRFEEALCETTGARYAVAVANGTAALHLAALAAGVRADDVGITSTITFVASANAIRYAGGTARFCDVDPDTGLLSMRSLEECVARTPPKVIVPVDLTGAVADLPRVNAIAKRAGALVVEDAAHSLGATYDVDGVTYRAGSCQHADMAILSFHPVKHVTTGEGGAITTNDEALYRELLDLRTHGITKDPQKLEKNDGPWYYEQRALGFNYRITDLQCALGSSQLKKLGRFVSRRREIAARYDEAFAQLSSRLRPLVVPAGVRSAYHLYVVRLVARPGEDLAGVAERRKALYLALAEQRIHAQVHYIPVHTQPDFRRHGMGSEKLPGADAYYASCLSLPMFPTMSDGDVDRVVAAVTRIVSEGA</sequence>